<dbReference type="Proteomes" id="UP001597441">
    <property type="component" value="Unassembled WGS sequence"/>
</dbReference>
<reference evidence="2" key="1">
    <citation type="journal article" date="2019" name="Int. J. Syst. Evol. Microbiol.">
        <title>The Global Catalogue of Microorganisms (GCM) 10K type strain sequencing project: providing services to taxonomists for standard genome sequencing and annotation.</title>
        <authorList>
            <consortium name="The Broad Institute Genomics Platform"/>
            <consortium name="The Broad Institute Genome Sequencing Center for Infectious Disease"/>
            <person name="Wu L."/>
            <person name="Ma J."/>
        </authorList>
    </citation>
    <scope>NUCLEOTIDE SEQUENCE [LARGE SCALE GENOMIC DNA]</scope>
    <source>
        <strain evidence="2">KCTC 42903</strain>
    </source>
</reference>
<protein>
    <recommendedName>
        <fullName evidence="3">LVIVD repeat-containing protein</fullName>
    </recommendedName>
</protein>
<gene>
    <name evidence="1" type="ORF">ACFSQS_10440</name>
</gene>
<accession>A0ABW5JVC0</accession>
<proteinExistence type="predicted"/>
<dbReference type="SUPFAM" id="SSF63825">
    <property type="entry name" value="YWTD domain"/>
    <property type="match status" value="1"/>
</dbReference>
<evidence type="ECO:0008006" key="3">
    <source>
        <dbReference type="Google" id="ProtNLM"/>
    </source>
</evidence>
<sequence>MKLKFLFLSLVFFSLISCEKDDVEYQFVKVATPELMSKTAFRNLVKVEPPTNIKEAGKIYAYKDYIFVSDAKAGVHIIDNSNPESPKAIKFINIPANEDISVKDDFLYADSATDLVVFDISDINTISIVERLEDVFDFYHEIPNIPEGTQLMDYAKYDANTHIIVGWTQSLERRKKEDFVWGTGDIFFSDGNGLTNVSESVIGTGGSLARFQIVKNYLYTVGTRKMNIFNIQNLKSPILENTQQAGWNIETMFQADNHLYLGSTRGMYIYSLANPAAPEYVSEFVHWESCDPVVVDGDYAYVTLRGGNLCGQQESVLEIIDISDKTKPTLAVRYGLENPYGLGIKGNMLFVCDGTAGLKLFDKTDPLNISMTKNLKNIQATDVIPLENTLIMIGGNTLYQYQYGINDVKLISTFSLN</sequence>
<dbReference type="RefSeq" id="WP_388018140.1">
    <property type="nucleotide sequence ID" value="NZ_JBHUDT010000003.1"/>
</dbReference>
<comment type="caution">
    <text evidence="1">The sequence shown here is derived from an EMBL/GenBank/DDBJ whole genome shotgun (WGS) entry which is preliminary data.</text>
</comment>
<dbReference type="Pfam" id="PF08309">
    <property type="entry name" value="LVIVD"/>
    <property type="match status" value="3"/>
</dbReference>
<dbReference type="InterPro" id="IPR013211">
    <property type="entry name" value="LVIVD"/>
</dbReference>
<dbReference type="EMBL" id="JBHULK010000003">
    <property type="protein sequence ID" value="MFD2535519.1"/>
    <property type="molecule type" value="Genomic_DNA"/>
</dbReference>
<evidence type="ECO:0000313" key="2">
    <source>
        <dbReference type="Proteomes" id="UP001597441"/>
    </source>
</evidence>
<organism evidence="1 2">
    <name type="scientific">Gelatiniphilus marinus</name>
    <dbReference type="NCBI Taxonomy" id="1759464"/>
    <lineage>
        <taxon>Bacteria</taxon>
        <taxon>Pseudomonadati</taxon>
        <taxon>Bacteroidota</taxon>
        <taxon>Flavobacteriia</taxon>
        <taxon>Flavobacteriales</taxon>
        <taxon>Flavobacteriaceae</taxon>
        <taxon>Gelatiniphilus</taxon>
    </lineage>
</organism>
<evidence type="ECO:0000313" key="1">
    <source>
        <dbReference type="EMBL" id="MFD2535519.1"/>
    </source>
</evidence>
<keyword evidence="2" id="KW-1185">Reference proteome</keyword>
<name>A0ABW5JVC0_9FLAO</name>
<dbReference type="PROSITE" id="PS51257">
    <property type="entry name" value="PROKAR_LIPOPROTEIN"/>
    <property type="match status" value="1"/>
</dbReference>